<evidence type="ECO:0000256" key="7">
    <source>
        <dbReference type="ARBA" id="ARBA00023125"/>
    </source>
</evidence>
<dbReference type="CDD" id="cd04476">
    <property type="entry name" value="RPA1_DBD_C"/>
    <property type="match status" value="1"/>
</dbReference>
<evidence type="ECO:0000256" key="11">
    <source>
        <dbReference type="RuleBase" id="RU364130"/>
    </source>
</evidence>
<feature type="region of interest" description="Disordered" evidence="12">
    <location>
        <begin position="146"/>
        <end position="176"/>
    </location>
</feature>
<dbReference type="Gene3D" id="2.20.25.10">
    <property type="match status" value="1"/>
</dbReference>
<dbReference type="FunFam" id="2.40.50.140:FF:000117">
    <property type="entry name" value="Replication protein A subunit"/>
    <property type="match status" value="1"/>
</dbReference>
<dbReference type="InterPro" id="IPR004365">
    <property type="entry name" value="NA-bd_OB_tRNA"/>
</dbReference>
<dbReference type="InterPro" id="IPR012340">
    <property type="entry name" value="NA-bd_OB-fold"/>
</dbReference>
<dbReference type="PANTHER" id="PTHR47165">
    <property type="entry name" value="OS03G0429900 PROTEIN"/>
    <property type="match status" value="1"/>
</dbReference>
<feature type="domain" description="Replication protein A OB" evidence="16">
    <location>
        <begin position="309"/>
        <end position="405"/>
    </location>
</feature>
<evidence type="ECO:0000313" key="18">
    <source>
        <dbReference type="Proteomes" id="UP000285301"/>
    </source>
</evidence>
<dbReference type="OrthoDB" id="1751331at2759"/>
<keyword evidence="18" id="KW-1185">Reference proteome</keyword>
<dbReference type="AlphaFoldDB" id="A0A3S3PQ37"/>
<dbReference type="EMBL" id="NCKU01000136">
    <property type="protein sequence ID" value="RWS16997.1"/>
    <property type="molecule type" value="Genomic_DNA"/>
</dbReference>
<evidence type="ECO:0000259" key="15">
    <source>
        <dbReference type="Pfam" id="PF08646"/>
    </source>
</evidence>
<dbReference type="GO" id="GO:0005634">
    <property type="term" value="C:nucleus"/>
    <property type="evidence" value="ECO:0007669"/>
    <property type="project" value="UniProtKB-SubCell"/>
</dbReference>
<feature type="domain" description="Replication factor-A protein 1 N-terminal" evidence="14">
    <location>
        <begin position="4"/>
        <end position="98"/>
    </location>
</feature>
<dbReference type="InterPro" id="IPR031657">
    <property type="entry name" value="REPA_OB_2"/>
</dbReference>
<evidence type="ECO:0000259" key="16">
    <source>
        <dbReference type="Pfam" id="PF16900"/>
    </source>
</evidence>
<feature type="domain" description="OB" evidence="13">
    <location>
        <begin position="203"/>
        <end position="284"/>
    </location>
</feature>
<comment type="subunit">
    <text evidence="10 11">Component of the heterotrimeric canonical replication protein A complex (RPA).</text>
</comment>
<dbReference type="Pfam" id="PF01336">
    <property type="entry name" value="tRNA_anti-codon"/>
    <property type="match status" value="1"/>
</dbReference>
<name>A0A3S3PQ37_9ACAR</name>
<keyword evidence="4 11" id="KW-0479">Metal-binding</keyword>
<evidence type="ECO:0000256" key="6">
    <source>
        <dbReference type="ARBA" id="ARBA00022833"/>
    </source>
</evidence>
<dbReference type="Gene3D" id="2.40.50.140">
    <property type="entry name" value="Nucleic acid-binding proteins"/>
    <property type="match status" value="4"/>
</dbReference>
<evidence type="ECO:0000313" key="17">
    <source>
        <dbReference type="EMBL" id="RWS16997.1"/>
    </source>
</evidence>
<dbReference type="FunFam" id="2.40.50.140:FF:000090">
    <property type="entry name" value="Replication protein A subunit"/>
    <property type="match status" value="1"/>
</dbReference>
<keyword evidence="6 11" id="KW-0862">Zinc</keyword>
<evidence type="ECO:0000256" key="3">
    <source>
        <dbReference type="ARBA" id="ARBA00022705"/>
    </source>
</evidence>
<dbReference type="FunFam" id="2.40.50.140:FF:000064">
    <property type="entry name" value="Replication protein A subunit"/>
    <property type="match status" value="1"/>
</dbReference>
<comment type="caution">
    <text evidence="17">The sequence shown here is derived from an EMBL/GenBank/DDBJ whole genome shotgun (WGS) entry which is preliminary data.</text>
</comment>
<proteinExistence type="inferred from homology"/>
<keyword evidence="8 11" id="KW-0539">Nucleus</keyword>
<evidence type="ECO:0000259" key="13">
    <source>
        <dbReference type="Pfam" id="PF01336"/>
    </source>
</evidence>
<evidence type="ECO:0000256" key="4">
    <source>
        <dbReference type="ARBA" id="ARBA00022723"/>
    </source>
</evidence>
<dbReference type="GO" id="GO:0006310">
    <property type="term" value="P:DNA recombination"/>
    <property type="evidence" value="ECO:0007669"/>
    <property type="project" value="InterPro"/>
</dbReference>
<keyword evidence="5 11" id="KW-0863">Zinc-finger</keyword>
<dbReference type="STRING" id="1965070.A0A3S3PQ37"/>
<evidence type="ECO:0000256" key="1">
    <source>
        <dbReference type="ARBA" id="ARBA00004123"/>
    </source>
</evidence>
<evidence type="ECO:0000259" key="14">
    <source>
        <dbReference type="Pfam" id="PF04057"/>
    </source>
</evidence>
<dbReference type="SUPFAM" id="SSF50249">
    <property type="entry name" value="Nucleic acid-binding proteins"/>
    <property type="match status" value="4"/>
</dbReference>
<dbReference type="GO" id="GO:0008270">
    <property type="term" value="F:zinc ion binding"/>
    <property type="evidence" value="ECO:0007669"/>
    <property type="project" value="UniProtKB-KW"/>
</dbReference>
<dbReference type="FunFam" id="2.40.50.140:FF:000041">
    <property type="entry name" value="Replication protein A subunit"/>
    <property type="match status" value="1"/>
</dbReference>
<evidence type="ECO:0000256" key="8">
    <source>
        <dbReference type="ARBA" id="ARBA00023242"/>
    </source>
</evidence>
<evidence type="ECO:0000256" key="5">
    <source>
        <dbReference type="ARBA" id="ARBA00022771"/>
    </source>
</evidence>
<feature type="compositionally biased region" description="Polar residues" evidence="12">
    <location>
        <begin position="148"/>
        <end position="176"/>
    </location>
</feature>
<dbReference type="GO" id="GO:0006260">
    <property type="term" value="P:DNA replication"/>
    <property type="evidence" value="ECO:0007669"/>
    <property type="project" value="UniProtKB-KW"/>
</dbReference>
<comment type="similarity">
    <text evidence="2 11">Belongs to the replication factor A protein 1 family.</text>
</comment>
<keyword evidence="3 11" id="KW-0235">DNA replication</keyword>
<dbReference type="GO" id="GO:0003677">
    <property type="term" value="F:DNA binding"/>
    <property type="evidence" value="ECO:0007669"/>
    <property type="project" value="UniProtKB-KW"/>
</dbReference>
<dbReference type="CDD" id="cd04474">
    <property type="entry name" value="RPA1_DBD_A"/>
    <property type="match status" value="1"/>
</dbReference>
<gene>
    <name evidence="17" type="ORF">B4U79_07021</name>
</gene>
<dbReference type="Proteomes" id="UP000285301">
    <property type="component" value="Unassembled WGS sequence"/>
</dbReference>
<sequence length="615" mass="69211">MEKLTQNAISRLLNGENVSKPCLQVLAYKRVVSEGQPRYRLMLSDGTHSFQTCIMMGPLIPRLEKGEFERFTIIQLNQYVVNTVQDNKKVIVILDPEVKWKGTEINGKIGSPEMFNFGAPSNSNTNTCGGRILAPSNPSPLRNPAFSARSSTTNGSGLFHSRNTSGEPFNEQRGISSSPNLDMNLNICRIQDINPYLNRWAFKGRATAKTPIRTWSNAKGEGKVFSFDMQDDSGEIRITAFKNECDRYYDLIEVGKVYTVTKGTIKTANRKFSQVNHDYEITLNSDSIVLPSDDNDRHCPKITFKFVKIKDIANYNVDSIIDVLGICRDVSELVTLTQKNTGRELKKREISLIDDTETEIRLAFWGNEAENFSASEGSVVMVKKARVSDFNGKSLTSVSSSFVQIDPQLTEAYGLKGWYERMRDNMQITKLSVNSATSDSGTWRTLNEVSVESISSNGGSLVFSAKATIVQVGRTQIYMSCPTTGCKKKLVDMNNGFYKCDKCQRDFDNYSPRIILSLAISDSLNEVWISMFHDEAEKILGVNGGELMAMKDNDETQFDELMTSLNFKSFIFRLRSSIDHYKEETRVRTTVLSVSPLNLVEYGKKLLSKLREMDI</sequence>
<protein>
    <recommendedName>
        <fullName evidence="11">Replication protein A subunit</fullName>
    </recommendedName>
</protein>
<dbReference type="PANTHER" id="PTHR47165:SF4">
    <property type="entry name" value="OS03G0429900 PROTEIN"/>
    <property type="match status" value="1"/>
</dbReference>
<dbReference type="InterPro" id="IPR004591">
    <property type="entry name" value="Rfa1"/>
</dbReference>
<dbReference type="Pfam" id="PF04057">
    <property type="entry name" value="Rep-A_N"/>
    <property type="match status" value="1"/>
</dbReference>
<organism evidence="17 18">
    <name type="scientific">Dinothrombium tinctorium</name>
    <dbReference type="NCBI Taxonomy" id="1965070"/>
    <lineage>
        <taxon>Eukaryota</taxon>
        <taxon>Metazoa</taxon>
        <taxon>Ecdysozoa</taxon>
        <taxon>Arthropoda</taxon>
        <taxon>Chelicerata</taxon>
        <taxon>Arachnida</taxon>
        <taxon>Acari</taxon>
        <taxon>Acariformes</taxon>
        <taxon>Trombidiformes</taxon>
        <taxon>Prostigmata</taxon>
        <taxon>Anystina</taxon>
        <taxon>Parasitengona</taxon>
        <taxon>Trombidioidea</taxon>
        <taxon>Trombidiidae</taxon>
        <taxon>Dinothrombium</taxon>
    </lineage>
</organism>
<evidence type="ECO:0000256" key="9">
    <source>
        <dbReference type="ARBA" id="ARBA00058595"/>
    </source>
</evidence>
<dbReference type="InterPro" id="IPR047192">
    <property type="entry name" value="Euk_RPA1_DBD_C"/>
</dbReference>
<dbReference type="NCBIfam" id="TIGR00617">
    <property type="entry name" value="rpa1"/>
    <property type="match status" value="1"/>
</dbReference>
<dbReference type="CDD" id="cd04475">
    <property type="entry name" value="RPA1_DBD_B"/>
    <property type="match status" value="1"/>
</dbReference>
<keyword evidence="7 11" id="KW-0238">DNA-binding</keyword>
<dbReference type="Pfam" id="PF08646">
    <property type="entry name" value="Rep_fac-A_C"/>
    <property type="match status" value="1"/>
</dbReference>
<evidence type="ECO:0000256" key="12">
    <source>
        <dbReference type="SAM" id="MobiDB-lite"/>
    </source>
</evidence>
<accession>A0A3S3PQ37</accession>
<dbReference type="GO" id="GO:0006281">
    <property type="term" value="P:DNA repair"/>
    <property type="evidence" value="ECO:0007669"/>
    <property type="project" value="InterPro"/>
</dbReference>
<feature type="domain" description="Replication factor A C-terminal" evidence="15">
    <location>
        <begin position="463"/>
        <end position="606"/>
    </location>
</feature>
<comment type="subcellular location">
    <subcellularLocation>
        <location evidence="1 11">Nucleus</location>
    </subcellularLocation>
</comment>
<evidence type="ECO:0000256" key="2">
    <source>
        <dbReference type="ARBA" id="ARBA00005690"/>
    </source>
</evidence>
<evidence type="ECO:0000256" key="10">
    <source>
        <dbReference type="ARBA" id="ARBA00062035"/>
    </source>
</evidence>
<reference evidence="17 18" key="1">
    <citation type="journal article" date="2018" name="Gigascience">
        <title>Genomes of trombidid mites reveal novel predicted allergens and laterally-transferred genes associated with secondary metabolism.</title>
        <authorList>
            <person name="Dong X."/>
            <person name="Chaisiri K."/>
            <person name="Xia D."/>
            <person name="Armstrong S.D."/>
            <person name="Fang Y."/>
            <person name="Donnelly M.J."/>
            <person name="Kadowaki T."/>
            <person name="McGarry J.W."/>
            <person name="Darby A.C."/>
            <person name="Makepeace B.L."/>
        </authorList>
    </citation>
    <scope>NUCLEOTIDE SEQUENCE [LARGE SCALE GENOMIC DNA]</scope>
    <source>
        <strain evidence="17">UoL-WK</strain>
    </source>
</reference>
<dbReference type="InterPro" id="IPR013955">
    <property type="entry name" value="Rep_factor-A_C"/>
</dbReference>
<dbReference type="Pfam" id="PF16900">
    <property type="entry name" value="REPA_OB_2"/>
    <property type="match status" value="1"/>
</dbReference>
<comment type="function">
    <text evidence="9 11">As part of the heterotrimeric replication protein A complex (RPA/RP-A), binds and stabilizes single-stranded DNA intermediates, that form during DNA replication or upon DNA stress. It prevents their reannealing and in parallel, recruits and activates different proteins and complexes involved in DNA metabolism. Thereby, it plays an essential role both in DNA replication and the cellular response to DNA damage.</text>
</comment>
<dbReference type="InterPro" id="IPR007199">
    <property type="entry name" value="Rep_factor-A_N"/>
</dbReference>